<dbReference type="Proteomes" id="UP000005713">
    <property type="component" value="Unassembled WGS sequence"/>
</dbReference>
<comment type="caution">
    <text evidence="1">The sequence shown here is derived from an EMBL/GenBank/DDBJ whole genome shotgun (WGS) entry which is preliminary data.</text>
</comment>
<organism evidence="1 2">
    <name type="scientific">Sagittula stellata (strain ATCC 700073 / DSM 11524 / E-37)</name>
    <dbReference type="NCBI Taxonomy" id="388399"/>
    <lineage>
        <taxon>Bacteria</taxon>
        <taxon>Pseudomonadati</taxon>
        <taxon>Pseudomonadota</taxon>
        <taxon>Alphaproteobacteria</taxon>
        <taxon>Rhodobacterales</taxon>
        <taxon>Roseobacteraceae</taxon>
        <taxon>Sagittula</taxon>
    </lineage>
</organism>
<proteinExistence type="predicted"/>
<accession>A3K356</accession>
<evidence type="ECO:0000313" key="1">
    <source>
        <dbReference type="EMBL" id="EBA08615.1"/>
    </source>
</evidence>
<evidence type="ECO:0000313" key="2">
    <source>
        <dbReference type="Proteomes" id="UP000005713"/>
    </source>
</evidence>
<name>A3K356_SAGS3</name>
<reference evidence="1 2" key="1">
    <citation type="submission" date="2006-06" db="EMBL/GenBank/DDBJ databases">
        <authorList>
            <person name="Moran M.A."/>
            <person name="Ferriera S."/>
            <person name="Johnson J."/>
            <person name="Kravitz S."/>
            <person name="Beeson K."/>
            <person name="Sutton G."/>
            <person name="Rogers Y.-H."/>
            <person name="Friedman R."/>
            <person name="Frazier M."/>
            <person name="Venter J.C."/>
        </authorList>
    </citation>
    <scope>NUCLEOTIDE SEQUENCE [LARGE SCALE GENOMIC DNA]</scope>
    <source>
        <strain evidence="1 2">E-37</strain>
    </source>
</reference>
<protein>
    <submittedName>
        <fullName evidence="1">Uncharacterized protein</fullName>
    </submittedName>
</protein>
<sequence>MRWNPFGRTWIRNRQTNFDVERRTIFCLSPDLMRYSVQRNATVSASTLIRRCFEIAKRGVYRLR</sequence>
<dbReference type="AlphaFoldDB" id="A3K356"/>
<keyword evidence="2" id="KW-1185">Reference proteome</keyword>
<dbReference type="EMBL" id="AAYA01000005">
    <property type="protein sequence ID" value="EBA08615.1"/>
    <property type="molecule type" value="Genomic_DNA"/>
</dbReference>
<gene>
    <name evidence="1" type="ORF">SSE37_17423</name>
</gene>